<evidence type="ECO:0000256" key="7">
    <source>
        <dbReference type="PROSITE-ProRule" id="PRU10141"/>
    </source>
</evidence>
<feature type="region of interest" description="Disordered" evidence="8">
    <location>
        <begin position="290"/>
        <end position="366"/>
    </location>
</feature>
<dbReference type="InterPro" id="IPR008271">
    <property type="entry name" value="Ser/Thr_kinase_AS"/>
</dbReference>
<protein>
    <recommendedName>
        <fullName evidence="1">non-specific serine/threonine protein kinase</fullName>
        <ecNumber evidence="1">2.7.11.1</ecNumber>
    </recommendedName>
</protein>
<dbReference type="Proteomes" id="UP001596025">
    <property type="component" value="Unassembled WGS sequence"/>
</dbReference>
<evidence type="ECO:0000256" key="8">
    <source>
        <dbReference type="SAM" id="MobiDB-lite"/>
    </source>
</evidence>
<keyword evidence="6 7" id="KW-0067">ATP-binding</keyword>
<feature type="binding site" evidence="7">
    <location>
        <position position="43"/>
    </location>
    <ligand>
        <name>ATP</name>
        <dbReference type="ChEBI" id="CHEBI:30616"/>
    </ligand>
</feature>
<dbReference type="Gene3D" id="3.30.200.20">
    <property type="entry name" value="Phosphorylase Kinase, domain 1"/>
    <property type="match status" value="1"/>
</dbReference>
<dbReference type="CDD" id="cd14014">
    <property type="entry name" value="STKc_PknB_like"/>
    <property type="match status" value="1"/>
</dbReference>
<dbReference type="SMART" id="SM00220">
    <property type="entry name" value="S_TKc"/>
    <property type="match status" value="1"/>
</dbReference>
<evidence type="ECO:0000256" key="5">
    <source>
        <dbReference type="ARBA" id="ARBA00022777"/>
    </source>
</evidence>
<feature type="domain" description="Protein kinase" evidence="10">
    <location>
        <begin position="14"/>
        <end position="276"/>
    </location>
</feature>
<keyword evidence="9" id="KW-1133">Transmembrane helix</keyword>
<accession>A0ABV9LI53</accession>
<keyword evidence="9" id="KW-0472">Membrane</keyword>
<dbReference type="Pfam" id="PF00069">
    <property type="entry name" value="Pkinase"/>
    <property type="match status" value="1"/>
</dbReference>
<evidence type="ECO:0000313" key="12">
    <source>
        <dbReference type="Proteomes" id="UP001596025"/>
    </source>
</evidence>
<name>A0ABV9LI53_9ACTN</name>
<evidence type="ECO:0000256" key="6">
    <source>
        <dbReference type="ARBA" id="ARBA00022840"/>
    </source>
</evidence>
<feature type="region of interest" description="Disordered" evidence="8">
    <location>
        <begin position="396"/>
        <end position="463"/>
    </location>
</feature>
<dbReference type="SUPFAM" id="SSF56112">
    <property type="entry name" value="Protein kinase-like (PK-like)"/>
    <property type="match status" value="1"/>
</dbReference>
<dbReference type="EC" id="2.7.11.1" evidence="1"/>
<evidence type="ECO:0000256" key="4">
    <source>
        <dbReference type="ARBA" id="ARBA00022741"/>
    </source>
</evidence>
<dbReference type="InterPro" id="IPR000719">
    <property type="entry name" value="Prot_kinase_dom"/>
</dbReference>
<feature type="compositionally biased region" description="Acidic residues" evidence="8">
    <location>
        <begin position="435"/>
        <end position="455"/>
    </location>
</feature>
<evidence type="ECO:0000259" key="10">
    <source>
        <dbReference type="PROSITE" id="PS50011"/>
    </source>
</evidence>
<proteinExistence type="predicted"/>
<sequence length="564" mass="59537">MTSTVPGRLVAGRYRLLERIGGGGMGAVWLGRDELLDRRVAIKQVLLPAGADPETTDHHRQRALREGRIAARLTHPHAISVYDVALEQGIPWLVMEYLPSRSLAVVLAEDGPLRTDQVAQVGAQLADALAAVHAAGIVHRDVKPANVLIGRGDRVEGLVKITDFGISHASGDVTLTQTGQITGTPAFLAPEVAQGAGMTPASDVFSLGATLYTCVEGQPPFGMDDNALRLLHRVAGGEIRPPARAGSLERPVLRMLARDPADRPEMTEVRDVLAKLAAGRDGDTTTVLLARTDLRSSRDRDRTAAVPAPVPPTDPAARADPPTAVQPAAVPAGPPTPGPGTAARPGPEPAARPGPPRTGPSVGARRRRRRPLLVAALVLLVVLAASLGTWLAVRGDGGSPSADPAPQSSADPTSPGTEPAPAPETGSAGQPTEESTPEPTEEATPADETTPDDEAGPASDAEAEVRQTLEQYYEYLPGDPESAYAMTGPSLRSRASYDYYRDFFGRWDEVSLVDVRDVDEQDDGLTATSRVEFRRGGERVVETHAVTFVRGDDGELLVDLDVVA</sequence>
<feature type="compositionally biased region" description="Basic and acidic residues" evidence="8">
    <location>
        <begin position="292"/>
        <end position="303"/>
    </location>
</feature>
<dbReference type="PROSITE" id="PS50011">
    <property type="entry name" value="PROTEIN_KINASE_DOM"/>
    <property type="match status" value="1"/>
</dbReference>
<dbReference type="GO" id="GO:0016301">
    <property type="term" value="F:kinase activity"/>
    <property type="evidence" value="ECO:0007669"/>
    <property type="project" value="UniProtKB-KW"/>
</dbReference>
<keyword evidence="5 11" id="KW-0418">Kinase</keyword>
<dbReference type="PROSITE" id="PS00108">
    <property type="entry name" value="PROTEIN_KINASE_ST"/>
    <property type="match status" value="1"/>
</dbReference>
<dbReference type="PANTHER" id="PTHR43289:SF6">
    <property type="entry name" value="SERINE_THREONINE-PROTEIN KINASE NEKL-3"/>
    <property type="match status" value="1"/>
</dbReference>
<dbReference type="EMBL" id="JBHSGR010000009">
    <property type="protein sequence ID" value="MFC4693709.1"/>
    <property type="molecule type" value="Genomic_DNA"/>
</dbReference>
<dbReference type="InterPro" id="IPR017441">
    <property type="entry name" value="Protein_kinase_ATP_BS"/>
</dbReference>
<keyword evidence="2" id="KW-0723">Serine/threonine-protein kinase</keyword>
<evidence type="ECO:0000256" key="3">
    <source>
        <dbReference type="ARBA" id="ARBA00022679"/>
    </source>
</evidence>
<keyword evidence="9" id="KW-0812">Transmembrane</keyword>
<feature type="compositionally biased region" description="Low complexity" evidence="8">
    <location>
        <begin position="315"/>
        <end position="331"/>
    </location>
</feature>
<evidence type="ECO:0000256" key="9">
    <source>
        <dbReference type="SAM" id="Phobius"/>
    </source>
</evidence>
<keyword evidence="3" id="KW-0808">Transferase</keyword>
<dbReference type="RefSeq" id="WP_387988430.1">
    <property type="nucleotide sequence ID" value="NZ_JBHSGR010000009.1"/>
</dbReference>
<evidence type="ECO:0000256" key="2">
    <source>
        <dbReference type="ARBA" id="ARBA00022527"/>
    </source>
</evidence>
<evidence type="ECO:0000313" key="11">
    <source>
        <dbReference type="EMBL" id="MFC4693709.1"/>
    </source>
</evidence>
<feature type="compositionally biased region" description="Low complexity" evidence="8">
    <location>
        <begin position="399"/>
        <end position="415"/>
    </location>
</feature>
<dbReference type="PROSITE" id="PS00107">
    <property type="entry name" value="PROTEIN_KINASE_ATP"/>
    <property type="match status" value="1"/>
</dbReference>
<keyword evidence="4 7" id="KW-0547">Nucleotide-binding</keyword>
<keyword evidence="12" id="KW-1185">Reference proteome</keyword>
<feature type="compositionally biased region" description="Pro residues" evidence="8">
    <location>
        <begin position="346"/>
        <end position="358"/>
    </location>
</feature>
<dbReference type="InterPro" id="IPR011009">
    <property type="entry name" value="Kinase-like_dom_sf"/>
</dbReference>
<reference evidence="12" key="1">
    <citation type="journal article" date="2019" name="Int. J. Syst. Evol. Microbiol.">
        <title>The Global Catalogue of Microorganisms (GCM) 10K type strain sequencing project: providing services to taxonomists for standard genome sequencing and annotation.</title>
        <authorList>
            <consortium name="The Broad Institute Genomics Platform"/>
            <consortium name="The Broad Institute Genome Sequencing Center for Infectious Disease"/>
            <person name="Wu L."/>
            <person name="Ma J."/>
        </authorList>
    </citation>
    <scope>NUCLEOTIDE SEQUENCE [LARGE SCALE GENOMIC DNA]</scope>
    <source>
        <strain evidence="12">CCUG 62763</strain>
    </source>
</reference>
<gene>
    <name evidence="11" type="ORF">ACFO3M_09960</name>
</gene>
<dbReference type="PANTHER" id="PTHR43289">
    <property type="entry name" value="MITOGEN-ACTIVATED PROTEIN KINASE KINASE KINASE 20-RELATED"/>
    <property type="match status" value="1"/>
</dbReference>
<organism evidence="11 12">
    <name type="scientific">Geodermatophilus arenarius</name>
    <dbReference type="NCBI Taxonomy" id="1137990"/>
    <lineage>
        <taxon>Bacteria</taxon>
        <taxon>Bacillati</taxon>
        <taxon>Actinomycetota</taxon>
        <taxon>Actinomycetes</taxon>
        <taxon>Geodermatophilales</taxon>
        <taxon>Geodermatophilaceae</taxon>
        <taxon>Geodermatophilus</taxon>
    </lineage>
</organism>
<comment type="caution">
    <text evidence="11">The sequence shown here is derived from an EMBL/GenBank/DDBJ whole genome shotgun (WGS) entry which is preliminary data.</text>
</comment>
<feature type="transmembrane region" description="Helical" evidence="9">
    <location>
        <begin position="372"/>
        <end position="393"/>
    </location>
</feature>
<evidence type="ECO:0000256" key="1">
    <source>
        <dbReference type="ARBA" id="ARBA00012513"/>
    </source>
</evidence>
<dbReference type="Gene3D" id="1.10.510.10">
    <property type="entry name" value="Transferase(Phosphotransferase) domain 1"/>
    <property type="match status" value="1"/>
</dbReference>